<keyword evidence="7" id="KW-1185">Reference proteome</keyword>
<reference evidence="6 7" key="1">
    <citation type="submission" date="2020-02" db="EMBL/GenBank/DDBJ databases">
        <title>Complete genome sequence of Flavobacteriaceae bacterium.</title>
        <authorList>
            <person name="Kim S.-J."/>
            <person name="Kim Y.-S."/>
            <person name="Kim K.-H."/>
        </authorList>
    </citation>
    <scope>NUCLEOTIDE SEQUENCE [LARGE SCALE GENOMIC DNA]</scope>
    <source>
        <strain evidence="6 7">RR4-40</strain>
    </source>
</reference>
<dbReference type="Gene3D" id="3.40.50.150">
    <property type="entry name" value="Vaccinia Virus protein VP39"/>
    <property type="match status" value="1"/>
</dbReference>
<dbReference type="InterPro" id="IPR029063">
    <property type="entry name" value="SAM-dependent_MTases_sf"/>
</dbReference>
<evidence type="ECO:0000256" key="4">
    <source>
        <dbReference type="ARBA" id="ARBA00022691"/>
    </source>
</evidence>
<protein>
    <recommendedName>
        <fullName evidence="1">site-specific DNA-methyltransferase (adenine-specific)</fullName>
        <ecNumber evidence="1">2.1.1.72</ecNumber>
    </recommendedName>
</protein>
<dbReference type="GO" id="GO:0009307">
    <property type="term" value="P:DNA restriction-modification system"/>
    <property type="evidence" value="ECO:0007669"/>
    <property type="project" value="InterPro"/>
</dbReference>
<keyword evidence="3" id="KW-0808">Transferase</keyword>
<dbReference type="PRINTS" id="PR00505">
    <property type="entry name" value="D12N6MTFRASE"/>
</dbReference>
<dbReference type="Pfam" id="PF02086">
    <property type="entry name" value="MethyltransfD12"/>
    <property type="match status" value="1"/>
</dbReference>
<dbReference type="SUPFAM" id="SSF53335">
    <property type="entry name" value="S-adenosyl-L-methionine-dependent methyltransferases"/>
    <property type="match status" value="1"/>
</dbReference>
<dbReference type="RefSeq" id="WP_164678696.1">
    <property type="nucleotide sequence ID" value="NZ_CP049057.1"/>
</dbReference>
<accession>A0A6G6GJH2</accession>
<evidence type="ECO:0000256" key="5">
    <source>
        <dbReference type="ARBA" id="ARBA00047942"/>
    </source>
</evidence>
<dbReference type="AlphaFoldDB" id="A0A6G6GJH2"/>
<evidence type="ECO:0000256" key="3">
    <source>
        <dbReference type="ARBA" id="ARBA00022679"/>
    </source>
</evidence>
<dbReference type="EC" id="2.1.1.72" evidence="1"/>
<dbReference type="EMBL" id="CP049057">
    <property type="protein sequence ID" value="QIE58664.1"/>
    <property type="molecule type" value="Genomic_DNA"/>
</dbReference>
<dbReference type="KEGG" id="mgel:G5B37_03535"/>
<dbReference type="GO" id="GO:0003676">
    <property type="term" value="F:nucleic acid binding"/>
    <property type="evidence" value="ECO:0007669"/>
    <property type="project" value="InterPro"/>
</dbReference>
<dbReference type="InterPro" id="IPR012327">
    <property type="entry name" value="MeTrfase_D12"/>
</dbReference>
<evidence type="ECO:0000256" key="1">
    <source>
        <dbReference type="ARBA" id="ARBA00011900"/>
    </source>
</evidence>
<dbReference type="InterPro" id="IPR002052">
    <property type="entry name" value="DNA_methylase_N6_adenine_CS"/>
</dbReference>
<dbReference type="REBASE" id="391690">
    <property type="entry name" value="M2.FbaRR440ORF3530P"/>
</dbReference>
<keyword evidence="2 6" id="KW-0489">Methyltransferase</keyword>
<proteinExistence type="predicted"/>
<organism evidence="6 7">
    <name type="scientific">Rasiella rasia</name>
    <dbReference type="NCBI Taxonomy" id="2744027"/>
    <lineage>
        <taxon>Bacteria</taxon>
        <taxon>Pseudomonadati</taxon>
        <taxon>Bacteroidota</taxon>
        <taxon>Flavobacteriia</taxon>
        <taxon>Flavobacteriales</taxon>
        <taxon>Flavobacteriaceae</taxon>
        <taxon>Rasiella</taxon>
    </lineage>
</organism>
<comment type="catalytic activity">
    <reaction evidence="5">
        <text>a 2'-deoxyadenosine in DNA + S-adenosyl-L-methionine = an N(6)-methyl-2'-deoxyadenosine in DNA + S-adenosyl-L-homocysteine + H(+)</text>
        <dbReference type="Rhea" id="RHEA:15197"/>
        <dbReference type="Rhea" id="RHEA-COMP:12418"/>
        <dbReference type="Rhea" id="RHEA-COMP:12419"/>
        <dbReference type="ChEBI" id="CHEBI:15378"/>
        <dbReference type="ChEBI" id="CHEBI:57856"/>
        <dbReference type="ChEBI" id="CHEBI:59789"/>
        <dbReference type="ChEBI" id="CHEBI:90615"/>
        <dbReference type="ChEBI" id="CHEBI:90616"/>
        <dbReference type="EC" id="2.1.1.72"/>
    </reaction>
</comment>
<dbReference type="GO" id="GO:0009007">
    <property type="term" value="F:site-specific DNA-methyltransferase (adenine-specific) activity"/>
    <property type="evidence" value="ECO:0007669"/>
    <property type="project" value="UniProtKB-EC"/>
</dbReference>
<dbReference type="PROSITE" id="PS00092">
    <property type="entry name" value="N6_MTASE"/>
    <property type="match status" value="1"/>
</dbReference>
<evidence type="ECO:0000313" key="7">
    <source>
        <dbReference type="Proteomes" id="UP000505306"/>
    </source>
</evidence>
<evidence type="ECO:0000313" key="6">
    <source>
        <dbReference type="EMBL" id="QIE58664.1"/>
    </source>
</evidence>
<dbReference type="GO" id="GO:0032259">
    <property type="term" value="P:methylation"/>
    <property type="evidence" value="ECO:0007669"/>
    <property type="project" value="UniProtKB-KW"/>
</dbReference>
<name>A0A6G6GJH2_9FLAO</name>
<evidence type="ECO:0000256" key="2">
    <source>
        <dbReference type="ARBA" id="ARBA00022603"/>
    </source>
</evidence>
<sequence length="349" mass="41746">MFKYPKVNYIGNKEKIAQWICDQFPKDAETLFDAFSGGCSLSYEAKCRGLEVYTNDILEINYHIANALIKNNKSLLTKEDIDIIFSGKPFEGFMFDNYSEVYFFPEECKELDLYRKNIEKLDSEEKKSLAFSLIRRAMIRKMPYSRFNLNWDKIVQLRDEEYSYEKYKRRRAYHNQPFKFHFLKNLDDYNNAVFNNNKENKAYNDDVFNLLDTVSADIIYLDPPYTGTMNNYFGFYGLVDDFITSKKTKPFENNFINKKIAVELFDNLFSKLSNFKYWYLSYNNSSYPSKDELLYLLKKYSDNVQVIEKKHVYKITGKEKKETNKEYLFIVENEFYKKNIKKDYATAEL</sequence>
<gene>
    <name evidence="6" type="ORF">G5B37_03535</name>
</gene>
<dbReference type="Proteomes" id="UP000505306">
    <property type="component" value="Chromosome"/>
</dbReference>
<keyword evidence="4" id="KW-0949">S-adenosyl-L-methionine</keyword>